<dbReference type="EMBL" id="JBAPLU010000021">
    <property type="protein sequence ID" value="MEI4273476.1"/>
    <property type="molecule type" value="Genomic_DNA"/>
</dbReference>
<feature type="region of interest" description="Disordered" evidence="1">
    <location>
        <begin position="1"/>
        <end position="41"/>
    </location>
</feature>
<name>A0ABU8DXB9_9ACTN</name>
<organism evidence="2 3">
    <name type="scientific">Klenkia sesuvii</name>
    <dbReference type="NCBI Taxonomy" id="3103137"/>
    <lineage>
        <taxon>Bacteria</taxon>
        <taxon>Bacillati</taxon>
        <taxon>Actinomycetota</taxon>
        <taxon>Actinomycetes</taxon>
        <taxon>Geodermatophilales</taxon>
        <taxon>Geodermatophilaceae</taxon>
        <taxon>Klenkia</taxon>
    </lineage>
</organism>
<evidence type="ECO:0000256" key="1">
    <source>
        <dbReference type="SAM" id="MobiDB-lite"/>
    </source>
</evidence>
<accession>A0ABU8DXB9</accession>
<dbReference type="RefSeq" id="WP_336405596.1">
    <property type="nucleotide sequence ID" value="NZ_JBAPLU010000021.1"/>
</dbReference>
<evidence type="ECO:0000313" key="2">
    <source>
        <dbReference type="EMBL" id="MEI4273476.1"/>
    </source>
</evidence>
<feature type="compositionally biased region" description="Low complexity" evidence="1">
    <location>
        <begin position="14"/>
        <end position="28"/>
    </location>
</feature>
<protein>
    <submittedName>
        <fullName evidence="2">DUF3263 domain-containing protein</fullName>
    </submittedName>
</protein>
<keyword evidence="3" id="KW-1185">Reference proteome</keyword>
<reference evidence="2 3" key="1">
    <citation type="submission" date="2024-03" db="EMBL/GenBank/DDBJ databases">
        <title>Draft genome sequence of Klenkia sp. LSe6-5.</title>
        <authorList>
            <person name="Duangmal K."/>
            <person name="Chantavorakit T."/>
        </authorList>
    </citation>
    <scope>NUCLEOTIDE SEQUENCE [LARGE SCALE GENOMIC DNA]</scope>
    <source>
        <strain evidence="2 3">LSe6-5</strain>
    </source>
</reference>
<gene>
    <name evidence="2" type="ORF">TEK04_17275</name>
</gene>
<sequence length="119" mass="13022">MSSDALPAPDPEHPAGQAGPAGPAGDGPVEQDGGAAAGLPRRERDVLAFERQWWRHAGSKEAAIKEQFGLSATRYYQVLNGVIDRPEALALDPLLVRRLRRMRATRQRRRSARTLGTDL</sequence>
<comment type="caution">
    <text evidence="2">The sequence shown here is derived from an EMBL/GenBank/DDBJ whole genome shotgun (WGS) entry which is preliminary data.</text>
</comment>
<dbReference type="Proteomes" id="UP001361570">
    <property type="component" value="Unassembled WGS sequence"/>
</dbReference>
<dbReference type="Pfam" id="PF11662">
    <property type="entry name" value="DUF3263"/>
    <property type="match status" value="1"/>
</dbReference>
<evidence type="ECO:0000313" key="3">
    <source>
        <dbReference type="Proteomes" id="UP001361570"/>
    </source>
</evidence>
<proteinExistence type="predicted"/>
<dbReference type="InterPro" id="IPR021678">
    <property type="entry name" value="DUF3263"/>
</dbReference>